<dbReference type="EMBL" id="JAHFZB010000007">
    <property type="protein sequence ID" value="KAK6487955.1"/>
    <property type="molecule type" value="Genomic_DNA"/>
</dbReference>
<evidence type="ECO:0000313" key="1">
    <source>
        <dbReference type="EMBL" id="KAK6487955.1"/>
    </source>
</evidence>
<gene>
    <name evidence="1" type="ORF">HHUSO_G9279</name>
</gene>
<accession>A0ABR0ZT10</accession>
<organism evidence="1 2">
    <name type="scientific">Huso huso</name>
    <name type="common">Beluga</name>
    <name type="synonym">Acipenser huso</name>
    <dbReference type="NCBI Taxonomy" id="61971"/>
    <lineage>
        <taxon>Eukaryota</taxon>
        <taxon>Metazoa</taxon>
        <taxon>Chordata</taxon>
        <taxon>Craniata</taxon>
        <taxon>Vertebrata</taxon>
        <taxon>Euteleostomi</taxon>
        <taxon>Actinopterygii</taxon>
        <taxon>Chondrostei</taxon>
        <taxon>Acipenseriformes</taxon>
        <taxon>Acipenseridae</taxon>
        <taxon>Huso</taxon>
    </lineage>
</organism>
<protein>
    <submittedName>
        <fullName evidence="1">Small subunit processome component 20-like protein</fullName>
    </submittedName>
</protein>
<dbReference type="Proteomes" id="UP001369086">
    <property type="component" value="Unassembled WGS sequence"/>
</dbReference>
<comment type="caution">
    <text evidence="1">The sequence shown here is derived from an EMBL/GenBank/DDBJ whole genome shotgun (WGS) entry which is preliminary data.</text>
</comment>
<reference evidence="1 2" key="1">
    <citation type="submission" date="2021-05" db="EMBL/GenBank/DDBJ databases">
        <authorList>
            <person name="Zahm M."/>
            <person name="Klopp C."/>
            <person name="Cabau C."/>
            <person name="Kuhl H."/>
            <person name="Suciu R."/>
            <person name="Ciorpac M."/>
            <person name="Holostenco D."/>
            <person name="Gessner J."/>
            <person name="Wuertz S."/>
            <person name="Hohne C."/>
            <person name="Stock M."/>
            <person name="Gislard M."/>
            <person name="Lluch J."/>
            <person name="Milhes M."/>
            <person name="Lampietro C."/>
            <person name="Lopez Roques C."/>
            <person name="Donnadieu C."/>
            <person name="Du K."/>
            <person name="Schartl M."/>
            <person name="Guiguen Y."/>
        </authorList>
    </citation>
    <scope>NUCLEOTIDE SEQUENCE [LARGE SCALE GENOMIC DNA]</scope>
    <source>
        <strain evidence="1">Hh-F2</strain>
        <tissue evidence="1">Blood</tissue>
    </source>
</reference>
<name>A0ABR0ZT10_HUSHU</name>
<sequence>MSVLDHFLSLIQVQNGQTFTDLSHPWAALVVLPHIRPMDMEKVMPHLMSLIDKLLNAIDNRTLGRGISPWSPHLFCWQTCTTPDWH</sequence>
<keyword evidence="2" id="KW-1185">Reference proteome</keyword>
<evidence type="ECO:0000313" key="2">
    <source>
        <dbReference type="Proteomes" id="UP001369086"/>
    </source>
</evidence>
<proteinExistence type="predicted"/>